<evidence type="ECO:0000256" key="2">
    <source>
        <dbReference type="ARBA" id="ARBA00022884"/>
    </source>
</evidence>
<evidence type="ECO:0000256" key="3">
    <source>
        <dbReference type="ARBA" id="ARBA00023242"/>
    </source>
</evidence>
<gene>
    <name evidence="7" type="ORF">DOTSEDRAFT_129718</name>
</gene>
<dbReference type="AlphaFoldDB" id="N1PN17"/>
<reference evidence="8" key="1">
    <citation type="journal article" date="2012" name="PLoS Genet.">
        <title>The genomes of the fungal plant pathogens Cladosporium fulvum and Dothistroma septosporum reveal adaptation to different hosts and lifestyles but also signatures of common ancestry.</title>
        <authorList>
            <person name="de Wit P.J.G.M."/>
            <person name="van der Burgt A."/>
            <person name="Oekmen B."/>
            <person name="Stergiopoulos I."/>
            <person name="Abd-Elsalam K.A."/>
            <person name="Aerts A.L."/>
            <person name="Bahkali A.H."/>
            <person name="Beenen H.G."/>
            <person name="Chettri P."/>
            <person name="Cox M.P."/>
            <person name="Datema E."/>
            <person name="de Vries R.P."/>
            <person name="Dhillon B."/>
            <person name="Ganley A.R."/>
            <person name="Griffiths S.A."/>
            <person name="Guo Y."/>
            <person name="Hamelin R.C."/>
            <person name="Henrissat B."/>
            <person name="Kabir M.S."/>
            <person name="Jashni M.K."/>
            <person name="Kema G."/>
            <person name="Klaubauf S."/>
            <person name="Lapidus A."/>
            <person name="Levasseur A."/>
            <person name="Lindquist E."/>
            <person name="Mehrabi R."/>
            <person name="Ohm R.A."/>
            <person name="Owen T.J."/>
            <person name="Salamov A."/>
            <person name="Schwelm A."/>
            <person name="Schijlen E."/>
            <person name="Sun H."/>
            <person name="van den Burg H.A."/>
            <person name="van Ham R.C.H.J."/>
            <person name="Zhang S."/>
            <person name="Goodwin S.B."/>
            <person name="Grigoriev I.V."/>
            <person name="Collemare J."/>
            <person name="Bradshaw R.E."/>
        </authorList>
    </citation>
    <scope>NUCLEOTIDE SEQUENCE [LARGE SCALE GENOMIC DNA]</scope>
    <source>
        <strain evidence="8">NZE10 / CBS 128990</strain>
    </source>
</reference>
<dbReference type="Proteomes" id="UP000016933">
    <property type="component" value="Unassembled WGS sequence"/>
</dbReference>
<evidence type="ECO:0000256" key="4">
    <source>
        <dbReference type="PROSITE-ProRule" id="PRU00176"/>
    </source>
</evidence>
<comment type="subcellular location">
    <subcellularLocation>
        <location evidence="1">Nucleus</location>
        <location evidence="1">Nucleolus</location>
    </subcellularLocation>
</comment>
<evidence type="ECO:0000256" key="1">
    <source>
        <dbReference type="ARBA" id="ARBA00004604"/>
    </source>
</evidence>
<dbReference type="InterPro" id="IPR035979">
    <property type="entry name" value="RBD_domain_sf"/>
</dbReference>
<organism evidence="7 8">
    <name type="scientific">Dothistroma septosporum (strain NZE10 / CBS 128990)</name>
    <name type="common">Red band needle blight fungus</name>
    <name type="synonym">Mycosphaerella pini</name>
    <dbReference type="NCBI Taxonomy" id="675120"/>
    <lineage>
        <taxon>Eukaryota</taxon>
        <taxon>Fungi</taxon>
        <taxon>Dikarya</taxon>
        <taxon>Ascomycota</taxon>
        <taxon>Pezizomycotina</taxon>
        <taxon>Dothideomycetes</taxon>
        <taxon>Dothideomycetidae</taxon>
        <taxon>Mycosphaerellales</taxon>
        <taxon>Mycosphaerellaceae</taxon>
        <taxon>Dothistroma</taxon>
    </lineage>
</organism>
<proteinExistence type="predicted"/>
<dbReference type="GO" id="GO:0005730">
    <property type="term" value="C:nucleolus"/>
    <property type="evidence" value="ECO:0007669"/>
    <property type="project" value="UniProtKB-SubCell"/>
</dbReference>
<feature type="region of interest" description="Disordered" evidence="5">
    <location>
        <begin position="1"/>
        <end position="92"/>
    </location>
</feature>
<dbReference type="InterPro" id="IPR000504">
    <property type="entry name" value="RRM_dom"/>
</dbReference>
<keyword evidence="8" id="KW-1185">Reference proteome</keyword>
<accession>N1PN17</accession>
<dbReference type="PANTHER" id="PTHR46754">
    <property type="entry name" value="MKI67 FHA DOMAIN-INTERACTING NUCLEOLAR PHOSPHOPROTEIN"/>
    <property type="match status" value="1"/>
</dbReference>
<evidence type="ECO:0000313" key="7">
    <source>
        <dbReference type="EMBL" id="EME44797.1"/>
    </source>
</evidence>
<dbReference type="STRING" id="675120.N1PN17"/>
<evidence type="ECO:0000256" key="5">
    <source>
        <dbReference type="SAM" id="MobiDB-lite"/>
    </source>
</evidence>
<keyword evidence="2 4" id="KW-0694">RNA-binding</keyword>
<dbReference type="OrthoDB" id="21467at2759"/>
<dbReference type="CDD" id="cd12307">
    <property type="entry name" value="RRM_NIFK_like"/>
    <property type="match status" value="1"/>
</dbReference>
<dbReference type="HOGENOM" id="CLU_025741_5_2_1"/>
<dbReference type="SMART" id="SM00360">
    <property type="entry name" value="RRM"/>
    <property type="match status" value="1"/>
</dbReference>
<name>N1PN17_DOTSN</name>
<dbReference type="Pfam" id="PF00076">
    <property type="entry name" value="RRM_1"/>
    <property type="match status" value="1"/>
</dbReference>
<feature type="region of interest" description="Disordered" evidence="5">
    <location>
        <begin position="130"/>
        <end position="149"/>
    </location>
</feature>
<evidence type="ECO:0000313" key="8">
    <source>
        <dbReference type="Proteomes" id="UP000016933"/>
    </source>
</evidence>
<dbReference type="eggNOG" id="KOG4208">
    <property type="taxonomic scope" value="Eukaryota"/>
</dbReference>
<dbReference type="PROSITE" id="PS50102">
    <property type="entry name" value="RRM"/>
    <property type="match status" value="1"/>
</dbReference>
<feature type="compositionally biased region" description="Basic residues" evidence="5">
    <location>
        <begin position="384"/>
        <end position="393"/>
    </location>
</feature>
<sequence length="393" mass="43091">MSTDTKARKRKSGDNVVPAAKKIKTTTEANVAKSADRPAPGKSALKKSKVETTITSKANGKKTKTKKKVIEEPAPDSEEADTIVSDAEQGGADLTADQTEALLAGFTDSEDEDEDENVDEGLDIAKLPVPPKAKKTTTTDKPSDPETTPGVIYIGRLPHGFYEKQLHAYLSQFGTITPHHLRLSRNKKTGKSKHFAFVEFESASVADIVAKTMDKYLLFGHILQVRRVPAEQVTEGMWKGPKGVKGGKVRPRNRIEGTRFRKGAERGVWEGRVTREQERRDAKAKKLAEMGYDFEMPDVKTVDAVPKQKKDVESVATLQVEDDAAKIEEPEEGVKLLEGKKKKQGGGVEKKVEKVVEVSGEVPVVTEETTVKRKNKATGSTFTTKKRKVKAAA</sequence>
<dbReference type="Gene3D" id="3.30.70.330">
    <property type="match status" value="1"/>
</dbReference>
<keyword evidence="3" id="KW-0539">Nucleus</keyword>
<dbReference type="GO" id="GO:0003723">
    <property type="term" value="F:RNA binding"/>
    <property type="evidence" value="ECO:0007669"/>
    <property type="project" value="UniProtKB-UniRule"/>
</dbReference>
<dbReference type="OMA" id="WKGANKR"/>
<dbReference type="InterPro" id="IPR012677">
    <property type="entry name" value="Nucleotide-bd_a/b_plait_sf"/>
</dbReference>
<evidence type="ECO:0000259" key="6">
    <source>
        <dbReference type="PROSITE" id="PS50102"/>
    </source>
</evidence>
<feature type="region of interest" description="Disordered" evidence="5">
    <location>
        <begin position="372"/>
        <end position="393"/>
    </location>
</feature>
<protein>
    <recommendedName>
        <fullName evidence="6">RRM domain-containing protein</fullName>
    </recommendedName>
</protein>
<reference evidence="7 8" key="2">
    <citation type="journal article" date="2012" name="PLoS Pathog.">
        <title>Diverse lifestyles and strategies of plant pathogenesis encoded in the genomes of eighteen Dothideomycetes fungi.</title>
        <authorList>
            <person name="Ohm R.A."/>
            <person name="Feau N."/>
            <person name="Henrissat B."/>
            <person name="Schoch C.L."/>
            <person name="Horwitz B.A."/>
            <person name="Barry K.W."/>
            <person name="Condon B.J."/>
            <person name="Copeland A.C."/>
            <person name="Dhillon B."/>
            <person name="Glaser F."/>
            <person name="Hesse C.N."/>
            <person name="Kosti I."/>
            <person name="LaButti K."/>
            <person name="Lindquist E.A."/>
            <person name="Lucas S."/>
            <person name="Salamov A.A."/>
            <person name="Bradshaw R.E."/>
            <person name="Ciuffetti L."/>
            <person name="Hamelin R.C."/>
            <person name="Kema G.H.J."/>
            <person name="Lawrence C."/>
            <person name="Scott J.A."/>
            <person name="Spatafora J.W."/>
            <person name="Turgeon B.G."/>
            <person name="de Wit P.J.G.M."/>
            <person name="Zhong S."/>
            <person name="Goodwin S.B."/>
            <person name="Grigoriev I.V."/>
        </authorList>
    </citation>
    <scope>NUCLEOTIDE SEQUENCE [LARGE SCALE GENOMIC DNA]</scope>
    <source>
        <strain evidence="8">NZE10 / CBS 128990</strain>
    </source>
</reference>
<dbReference type="SUPFAM" id="SSF54928">
    <property type="entry name" value="RNA-binding domain, RBD"/>
    <property type="match status" value="1"/>
</dbReference>
<feature type="domain" description="RRM" evidence="6">
    <location>
        <begin position="150"/>
        <end position="230"/>
    </location>
</feature>
<dbReference type="EMBL" id="KB446539">
    <property type="protein sequence ID" value="EME44797.1"/>
    <property type="molecule type" value="Genomic_DNA"/>
</dbReference>